<feature type="transmembrane region" description="Helical" evidence="6">
    <location>
        <begin position="132"/>
        <end position="153"/>
    </location>
</feature>
<dbReference type="RefSeq" id="WP_211197645.1">
    <property type="nucleotide sequence ID" value="NZ_CBXV010000005.1"/>
</dbReference>
<organism evidence="7 8">
    <name type="scientific">Pyrinomonas methylaliphatogenes</name>
    <dbReference type="NCBI Taxonomy" id="454194"/>
    <lineage>
        <taxon>Bacteria</taxon>
        <taxon>Pseudomonadati</taxon>
        <taxon>Acidobacteriota</taxon>
        <taxon>Blastocatellia</taxon>
        <taxon>Blastocatellales</taxon>
        <taxon>Pyrinomonadaceae</taxon>
        <taxon>Pyrinomonas</taxon>
    </lineage>
</organism>
<evidence type="ECO:0000256" key="1">
    <source>
        <dbReference type="ARBA" id="ARBA00004141"/>
    </source>
</evidence>
<dbReference type="InterPro" id="IPR005496">
    <property type="entry name" value="Integral_membrane_TerC"/>
</dbReference>
<keyword evidence="5 6" id="KW-0472">Membrane</keyword>
<feature type="transmembrane region" description="Helical" evidence="6">
    <location>
        <begin position="222"/>
        <end position="246"/>
    </location>
</feature>
<evidence type="ECO:0000256" key="4">
    <source>
        <dbReference type="ARBA" id="ARBA00022989"/>
    </source>
</evidence>
<comment type="similarity">
    <text evidence="2">Belongs to the TerC family.</text>
</comment>
<protein>
    <submittedName>
        <fullName evidence="7">Integral membrane protein, TerC family</fullName>
    </submittedName>
</protein>
<dbReference type="GO" id="GO:0016020">
    <property type="term" value="C:membrane"/>
    <property type="evidence" value="ECO:0007669"/>
    <property type="project" value="UniProtKB-SubCell"/>
</dbReference>
<sequence>MMTVELFPFVEYWWFYAAFVGFVLFLLALDLGVFHRQAHEVSFREATIWSIVWVALALAFNLLLYRYALWKFAQDARLMSIPGFDPQAAAWQTALEFLTGYIVEKSLSVDNIFVFVLVFSYFAIPAKYQHRILFYGIIGALVFRAIFIALGAVLLQYHWIVVLFGLFLIFTGIKMLFAPDKGIDPSGNPIIKLFRRLFPITPEFHGQSFFVKLNGVWHATPLFIALLFVETSDIIFAVDSVPAIYALTDEPLIVFTSNVFAILGLRAMYFLLAGAVDKFHLLRYGLAAVLIFVGLKMAWLNDFYGGKLPIQWSLGIILAVIVASVGLSLAFPKRRADEA</sequence>
<feature type="transmembrane region" description="Helical" evidence="6">
    <location>
        <begin position="312"/>
        <end position="331"/>
    </location>
</feature>
<evidence type="ECO:0000313" key="8">
    <source>
        <dbReference type="Proteomes" id="UP000031518"/>
    </source>
</evidence>
<feature type="transmembrane region" description="Helical" evidence="6">
    <location>
        <begin position="12"/>
        <end position="34"/>
    </location>
</feature>
<gene>
    <name evidence="7" type="ORF">PYK22_01603</name>
</gene>
<dbReference type="EMBL" id="CBXV010000005">
    <property type="protein sequence ID" value="CDM65598.1"/>
    <property type="molecule type" value="Genomic_DNA"/>
</dbReference>
<feature type="transmembrane region" description="Helical" evidence="6">
    <location>
        <begin position="159"/>
        <end position="177"/>
    </location>
</feature>
<evidence type="ECO:0000256" key="5">
    <source>
        <dbReference type="ARBA" id="ARBA00023136"/>
    </source>
</evidence>
<accession>A0A0B6WWF6</accession>
<evidence type="ECO:0000256" key="6">
    <source>
        <dbReference type="SAM" id="Phobius"/>
    </source>
</evidence>
<feature type="transmembrane region" description="Helical" evidence="6">
    <location>
        <begin position="281"/>
        <end position="300"/>
    </location>
</feature>
<comment type="subcellular location">
    <subcellularLocation>
        <location evidence="1">Membrane</location>
        <topology evidence="1">Multi-pass membrane protein</topology>
    </subcellularLocation>
</comment>
<reference evidence="7 8" key="2">
    <citation type="submission" date="2015-01" db="EMBL/GenBank/DDBJ databases">
        <title>Complete genome sequence of Pyrinomonas methylaliphatogenes type strain K22T.</title>
        <authorList>
            <person name="Lee K.C.Y."/>
            <person name="Power J.F."/>
            <person name="Dunfield P.F."/>
            <person name="Morgan X.C."/>
            <person name="Huttenhower C."/>
            <person name="Stott M.B."/>
        </authorList>
    </citation>
    <scope>NUCLEOTIDE SEQUENCE [LARGE SCALE GENOMIC DNA]</scope>
    <source>
        <strain evidence="7 8">K22</strain>
    </source>
</reference>
<keyword evidence="4 6" id="KW-1133">Transmembrane helix</keyword>
<evidence type="ECO:0000256" key="3">
    <source>
        <dbReference type="ARBA" id="ARBA00022692"/>
    </source>
</evidence>
<feature type="transmembrane region" description="Helical" evidence="6">
    <location>
        <begin position="252"/>
        <end position="272"/>
    </location>
</feature>
<dbReference type="NCBIfam" id="TIGR03718">
    <property type="entry name" value="R_switched_Alx"/>
    <property type="match status" value="1"/>
</dbReference>
<dbReference type="Pfam" id="PF03741">
    <property type="entry name" value="TerC"/>
    <property type="match status" value="1"/>
</dbReference>
<dbReference type="PANTHER" id="PTHR30238">
    <property type="entry name" value="MEMBRANE BOUND PREDICTED REDOX MODULATOR"/>
    <property type="match status" value="1"/>
</dbReference>
<evidence type="ECO:0000313" key="7">
    <source>
        <dbReference type="EMBL" id="CDM65598.1"/>
    </source>
</evidence>
<evidence type="ECO:0000256" key="2">
    <source>
        <dbReference type="ARBA" id="ARBA00007511"/>
    </source>
</evidence>
<feature type="transmembrane region" description="Helical" evidence="6">
    <location>
        <begin position="46"/>
        <end position="68"/>
    </location>
</feature>
<reference evidence="7 8" key="1">
    <citation type="submission" date="2013-12" db="EMBL/GenBank/DDBJ databases">
        <authorList>
            <person name="Stott M."/>
        </authorList>
    </citation>
    <scope>NUCLEOTIDE SEQUENCE [LARGE SCALE GENOMIC DNA]</scope>
    <source>
        <strain evidence="7 8">K22</strain>
    </source>
</reference>
<dbReference type="PANTHER" id="PTHR30238:SF0">
    <property type="entry name" value="THYLAKOID MEMBRANE PROTEIN TERC, CHLOROPLASTIC"/>
    <property type="match status" value="1"/>
</dbReference>
<keyword evidence="3 6" id="KW-0812">Transmembrane</keyword>
<keyword evidence="8" id="KW-1185">Reference proteome</keyword>
<feature type="transmembrane region" description="Helical" evidence="6">
    <location>
        <begin position="107"/>
        <end position="125"/>
    </location>
</feature>
<dbReference type="Proteomes" id="UP000031518">
    <property type="component" value="Unassembled WGS sequence"/>
</dbReference>
<dbReference type="InterPro" id="IPR022369">
    <property type="entry name" value="Integral_membrane_TerC_rswitch"/>
</dbReference>
<proteinExistence type="inferred from homology"/>
<name>A0A0B6WWF6_9BACT</name>
<dbReference type="AlphaFoldDB" id="A0A0B6WWF6"/>